<evidence type="ECO:0000313" key="1">
    <source>
        <dbReference type="EMBL" id="CAB4535876.1"/>
    </source>
</evidence>
<gene>
    <name evidence="1" type="ORF">UFOPK1410_00454</name>
    <name evidence="2" type="ORF">UFOPK1855_00279</name>
</gene>
<dbReference type="Gene3D" id="2.60.40.10">
    <property type="entry name" value="Immunoglobulins"/>
    <property type="match status" value="1"/>
</dbReference>
<proteinExistence type="predicted"/>
<dbReference type="EMBL" id="CAEZSH010000039">
    <property type="protein sequence ID" value="CAB4535876.1"/>
    <property type="molecule type" value="Genomic_DNA"/>
</dbReference>
<accession>A0A6J6BAJ8</accession>
<sequence>MRTVIRRIAAAIAASSLLLVGLVATTPASAAVTWVSGLSWTNLRVLQEDGVFEKYRREFDVNSVLQTQSDSQHSTAWVRTDRQSVTVRYVGGASNANKSVQFLPGGDIEFTDSIAGDDNIALTDAQGNASITLTLTNPAQAEDNLYVGLRAGTAEEDPTVGNMVLLWQEPGFYPIIKLRGTWTGPQSVCGINPHECVDSDLDEKTWAWSVFKRDWLPEYAQVFVKSYKAGSTIYVKYSVTDIWGTPLVGKSITLPADPNCKICKWGSFKGTKLTDANGNVSFSLPNKNNVKEVGAFTSVNSDTKEKQRGFVSFNLWPTSNELDESADMFWPQIVTDINIKATASKLNIVSRGGITADAGGNVVVGAGTPEMAVNPPLALDTKGLGLGDTNVVNLTITYLKNSIPNVLYAPDVKVVASNGGRIGLVTNSKAAATFADVSQMESSLTFGYTYPQRLVFACTKPGSTIFTIYTGTTKKTHEMECVSSGKADARAVVAVANGQIGVPSTAANVQFKVTDRFGNGIAGVDLDVTSTGNGSIATPTVRVTSNAAGLVTVPASATAAGAQTLTATVVDTAGTQFADAANAEFKIAAGVSVATSVLNWGTASIEVVAAKGAAKFTSLNLKGKTVTVTDGKKKYTYKPSSAKASNTIKLAKGSHKLVIKGGTVSKTVTITVP</sequence>
<dbReference type="SUPFAM" id="SSF49373">
    <property type="entry name" value="Invasin/intimin cell-adhesion fragments"/>
    <property type="match status" value="1"/>
</dbReference>
<dbReference type="AlphaFoldDB" id="A0A6J6BAJ8"/>
<dbReference type="EMBL" id="CAEZUW010000027">
    <property type="protein sequence ID" value="CAB4608695.1"/>
    <property type="molecule type" value="Genomic_DNA"/>
</dbReference>
<organism evidence="1">
    <name type="scientific">freshwater metagenome</name>
    <dbReference type="NCBI Taxonomy" id="449393"/>
    <lineage>
        <taxon>unclassified sequences</taxon>
        <taxon>metagenomes</taxon>
        <taxon>ecological metagenomes</taxon>
    </lineage>
</organism>
<reference evidence="1" key="1">
    <citation type="submission" date="2020-05" db="EMBL/GenBank/DDBJ databases">
        <authorList>
            <person name="Chiriac C."/>
            <person name="Salcher M."/>
            <person name="Ghai R."/>
            <person name="Kavagutti S V."/>
        </authorList>
    </citation>
    <scope>NUCLEOTIDE SEQUENCE</scope>
</reference>
<name>A0A6J6BAJ8_9ZZZZ</name>
<protein>
    <submittedName>
        <fullName evidence="1">Unannotated protein</fullName>
    </submittedName>
</protein>
<dbReference type="InterPro" id="IPR008964">
    <property type="entry name" value="Invasin/intimin_cell_adhesion"/>
</dbReference>
<dbReference type="InterPro" id="IPR013783">
    <property type="entry name" value="Ig-like_fold"/>
</dbReference>
<evidence type="ECO:0000313" key="2">
    <source>
        <dbReference type="EMBL" id="CAB4608695.1"/>
    </source>
</evidence>